<dbReference type="AlphaFoldDB" id="A0A558QY96"/>
<protein>
    <submittedName>
        <fullName evidence="7">UDP-galactopyranose mutase</fullName>
        <ecNumber evidence="7">5.4.99.9</ecNumber>
    </submittedName>
</protein>
<dbReference type="Gene3D" id="3.40.50.2000">
    <property type="entry name" value="Glycogen Phosphorylase B"/>
    <property type="match status" value="1"/>
</dbReference>
<dbReference type="Pfam" id="PF03275">
    <property type="entry name" value="GLF"/>
    <property type="match status" value="1"/>
</dbReference>
<organism evidence="7 8">
    <name type="scientific">Alterirhizorhabdus solaris</name>
    <dbReference type="NCBI Taxonomy" id="2529389"/>
    <lineage>
        <taxon>Bacteria</taxon>
        <taxon>Pseudomonadati</taxon>
        <taxon>Pseudomonadota</taxon>
        <taxon>Alphaproteobacteria</taxon>
        <taxon>Sphingomonadales</taxon>
        <taxon>Rhizorhabdaceae</taxon>
        <taxon>Alterirhizorhabdus</taxon>
    </lineage>
</organism>
<sequence>MKRFAAERRVFFWEEAIACDHPLPYLEYHPFPADNVIALRPRVPHWWGREAVENALRGLLAMLVETAIPVDPVLWFYTPMMLGFADRVAAETIVYDCMDELSAFAFADPLMVEREAELIRRADVVFTGGYSLYEAKRERHNAVHPFPSAVDVPHFAAARGGVVEPDDQARIPGPKLGFYGVIDERIDLALIDAVAAARPDWQIVMIGPVVKIDPAHLPHRANIHWLGSRQYNELPGYLAGWSAALMPFAINAATRFISPTKTPEYLAAGKPVVSTPIVDVVRHYGKIAAVSIAADAPAFIAACEAALALPPEGAWRDEADIALAAISWDRTFAAMKQAMAPAPVNNVATAILTRRAHYDALVVGAGFAGSVLAERLAAGSGKRVLVIDRRPHIAGNAYDHADAAGIMVHRYGPHIFHTNSDDVLAYLSRFTEWCPYEHRVLASVRDKLVPIPINRTTLNTLYGLDLADEAQAAAFLAARAEPRAIETSEDVVVAAVGRELYETFFQGYTRKQWGLDPSQLDKAVTARVPTRTDTDDRYFLDKHQVMPAAGYTAMFRRMLDHPNITVETGVEFADCDVRADHVVFTGPVDEYFGHRYGKLPYRSLQFRHETHDMAQFQPVAVVNYPAPDVPYTRITEYKHLTGQVAPRTSISYEIPQAEGDPYYPIPRAENQALYRRYEALADALPDVSFVGRLATYRYYNMDQVVGQALATYRRLAPRLASGLAEVASAA</sequence>
<dbReference type="SUPFAM" id="SSF51971">
    <property type="entry name" value="Nucleotide-binding domain"/>
    <property type="match status" value="1"/>
</dbReference>
<comment type="cofactor">
    <cofactor evidence="1">
        <name>FAD</name>
        <dbReference type="ChEBI" id="CHEBI:57692"/>
    </cofactor>
</comment>
<dbReference type="Pfam" id="PF13692">
    <property type="entry name" value="Glyco_trans_1_4"/>
    <property type="match status" value="1"/>
</dbReference>
<evidence type="ECO:0000256" key="5">
    <source>
        <dbReference type="ARBA" id="ARBA00023235"/>
    </source>
</evidence>
<evidence type="ECO:0000256" key="1">
    <source>
        <dbReference type="ARBA" id="ARBA00001974"/>
    </source>
</evidence>
<evidence type="ECO:0000313" key="7">
    <source>
        <dbReference type="EMBL" id="TVV72133.1"/>
    </source>
</evidence>
<evidence type="ECO:0000256" key="2">
    <source>
        <dbReference type="ARBA" id="ARBA00009321"/>
    </source>
</evidence>
<dbReference type="PANTHER" id="PTHR21197">
    <property type="entry name" value="UDP-GALACTOPYRANOSE MUTASE"/>
    <property type="match status" value="1"/>
</dbReference>
<dbReference type="EMBL" id="VNIM01000071">
    <property type="protein sequence ID" value="TVV72133.1"/>
    <property type="molecule type" value="Genomic_DNA"/>
</dbReference>
<keyword evidence="8" id="KW-1185">Reference proteome</keyword>
<dbReference type="GO" id="GO:0008767">
    <property type="term" value="F:UDP-galactopyranose mutase activity"/>
    <property type="evidence" value="ECO:0007669"/>
    <property type="project" value="UniProtKB-EC"/>
</dbReference>
<evidence type="ECO:0000256" key="4">
    <source>
        <dbReference type="ARBA" id="ARBA00022827"/>
    </source>
</evidence>
<feature type="domain" description="UDP-galactopyranose mutase C-terminal" evidence="6">
    <location>
        <begin position="504"/>
        <end position="698"/>
    </location>
</feature>
<keyword evidence="4" id="KW-0274">FAD</keyword>
<evidence type="ECO:0000256" key="3">
    <source>
        <dbReference type="ARBA" id="ARBA00022630"/>
    </source>
</evidence>
<keyword evidence="3" id="KW-0285">Flavoprotein</keyword>
<comment type="caution">
    <text evidence="7">The sequence shown here is derived from an EMBL/GenBank/DDBJ whole genome shotgun (WGS) entry which is preliminary data.</text>
</comment>
<reference evidence="7 8" key="1">
    <citation type="submission" date="2019-07" db="EMBL/GenBank/DDBJ databases">
        <title>Sphingomonas solaris sp. nov., isolated from a solar panel from Boston, Massachusetts.</title>
        <authorList>
            <person name="Tanner K."/>
            <person name="Pascual J."/>
            <person name="Mancuso C."/>
            <person name="Pereto J."/>
            <person name="Khalil A."/>
            <person name="Vilanova C."/>
        </authorList>
    </citation>
    <scope>NUCLEOTIDE SEQUENCE [LARGE SCALE GENOMIC DNA]</scope>
    <source>
        <strain evidence="7 8">R4DWN</strain>
    </source>
</reference>
<evidence type="ECO:0000313" key="8">
    <source>
        <dbReference type="Proteomes" id="UP000318681"/>
    </source>
</evidence>
<dbReference type="NCBIfam" id="TIGR00031">
    <property type="entry name" value="UDP-GALP_mutase"/>
    <property type="match status" value="1"/>
</dbReference>
<dbReference type="OrthoDB" id="9769600at2"/>
<dbReference type="PANTHER" id="PTHR21197:SF0">
    <property type="entry name" value="UDP-GALACTOPYRANOSE MUTASE"/>
    <property type="match status" value="1"/>
</dbReference>
<dbReference type="Gene3D" id="3.40.50.720">
    <property type="entry name" value="NAD(P)-binding Rossmann-like Domain"/>
    <property type="match status" value="3"/>
</dbReference>
<dbReference type="RefSeq" id="WP_145153882.1">
    <property type="nucleotide sequence ID" value="NZ_VNIM01000071.1"/>
</dbReference>
<proteinExistence type="inferred from homology"/>
<gene>
    <name evidence="7" type="primary">glf</name>
    <name evidence="7" type="ORF">FOY91_15270</name>
</gene>
<comment type="similarity">
    <text evidence="2">Belongs to the UDP-galactopyranose/dTDP-fucopyranose mutase family.</text>
</comment>
<name>A0A558QY96_9SPHN</name>
<dbReference type="EC" id="5.4.99.9" evidence="7"/>
<accession>A0A558QY96</accession>
<evidence type="ECO:0000259" key="6">
    <source>
        <dbReference type="Pfam" id="PF03275"/>
    </source>
</evidence>
<dbReference type="SUPFAM" id="SSF54373">
    <property type="entry name" value="FAD-linked reductases, C-terminal domain"/>
    <property type="match status" value="1"/>
</dbReference>
<dbReference type="Pfam" id="PF13450">
    <property type="entry name" value="NAD_binding_8"/>
    <property type="match status" value="1"/>
</dbReference>
<dbReference type="Proteomes" id="UP000318681">
    <property type="component" value="Unassembled WGS sequence"/>
</dbReference>
<dbReference type="InterPro" id="IPR004379">
    <property type="entry name" value="UDP-GALP_mutase"/>
</dbReference>
<dbReference type="SUPFAM" id="SSF53756">
    <property type="entry name" value="UDP-Glycosyltransferase/glycogen phosphorylase"/>
    <property type="match status" value="1"/>
</dbReference>
<dbReference type="GO" id="GO:0005829">
    <property type="term" value="C:cytosol"/>
    <property type="evidence" value="ECO:0007669"/>
    <property type="project" value="TreeGrafter"/>
</dbReference>
<dbReference type="InterPro" id="IPR015899">
    <property type="entry name" value="UDP-GalPyranose_mutase_C"/>
</dbReference>
<keyword evidence="5 7" id="KW-0413">Isomerase</keyword>
<dbReference type="GO" id="GO:0050660">
    <property type="term" value="F:flavin adenine dinucleotide binding"/>
    <property type="evidence" value="ECO:0007669"/>
    <property type="project" value="TreeGrafter"/>
</dbReference>